<feature type="domain" description="KTSC" evidence="1">
    <location>
        <begin position="11"/>
        <end position="74"/>
    </location>
</feature>
<dbReference type="InterPro" id="IPR025309">
    <property type="entry name" value="KTSC_dom"/>
</dbReference>
<accession>A0A0R0B378</accession>
<dbReference type="STRING" id="676599.ARC20_03360"/>
<evidence type="ECO:0000313" key="3">
    <source>
        <dbReference type="Proteomes" id="UP000051802"/>
    </source>
</evidence>
<name>A0A0R0B378_9GAMM</name>
<proteinExistence type="predicted"/>
<evidence type="ECO:0000259" key="1">
    <source>
        <dbReference type="Pfam" id="PF13619"/>
    </source>
</evidence>
<dbReference type="EMBL" id="LLXU01000035">
    <property type="protein sequence ID" value="KRG47379.1"/>
    <property type="molecule type" value="Genomic_DNA"/>
</dbReference>
<sequence length="93" mass="10755">MSARIQMQDVESSQIHSIGHDPETNTLAVRFWRGYGENKKPAALYEYDNFTADDFELFKNAESLGRHFKEHIRHDVDKYPYRLIDLAPAAQAA</sequence>
<gene>
    <name evidence="2" type="ORF">ARC20_03360</name>
</gene>
<keyword evidence="3" id="KW-1185">Reference proteome</keyword>
<protein>
    <recommendedName>
        <fullName evidence="1">KTSC domain-containing protein</fullName>
    </recommendedName>
</protein>
<dbReference type="AlphaFoldDB" id="A0A0R0B378"/>
<dbReference type="Proteomes" id="UP000051802">
    <property type="component" value="Unassembled WGS sequence"/>
</dbReference>
<organism evidence="2 3">
    <name type="scientific">Stenotrophomonas panacihumi</name>
    <dbReference type="NCBI Taxonomy" id="676599"/>
    <lineage>
        <taxon>Bacteria</taxon>
        <taxon>Pseudomonadati</taxon>
        <taxon>Pseudomonadota</taxon>
        <taxon>Gammaproteobacteria</taxon>
        <taxon>Lysobacterales</taxon>
        <taxon>Lysobacteraceae</taxon>
        <taxon>Stenotrophomonas</taxon>
    </lineage>
</organism>
<dbReference type="OrthoDB" id="8909582at2"/>
<evidence type="ECO:0000313" key="2">
    <source>
        <dbReference type="EMBL" id="KRG47379.1"/>
    </source>
</evidence>
<dbReference type="Pfam" id="PF13619">
    <property type="entry name" value="KTSC"/>
    <property type="match status" value="1"/>
</dbReference>
<dbReference type="RefSeq" id="WP_057643469.1">
    <property type="nucleotide sequence ID" value="NZ_LLXU01000035.1"/>
</dbReference>
<reference evidence="2 3" key="1">
    <citation type="submission" date="2015-10" db="EMBL/GenBank/DDBJ databases">
        <title>Genome sequencing and analysis of members of genus Stenotrophomonas.</title>
        <authorList>
            <person name="Patil P.P."/>
            <person name="Midha S."/>
            <person name="Patil P.B."/>
        </authorList>
    </citation>
    <scope>NUCLEOTIDE SEQUENCE [LARGE SCALE GENOMIC DNA]</scope>
    <source>
        <strain evidence="2 3">JCM 16536</strain>
    </source>
</reference>
<comment type="caution">
    <text evidence="2">The sequence shown here is derived from an EMBL/GenBank/DDBJ whole genome shotgun (WGS) entry which is preliminary data.</text>
</comment>